<proteinExistence type="predicted"/>
<keyword evidence="3" id="KW-1185">Reference proteome</keyword>
<dbReference type="EMBL" id="BSPC01000051">
    <property type="protein sequence ID" value="GLS21500.1"/>
    <property type="molecule type" value="Genomic_DNA"/>
</dbReference>
<sequence length="74" mass="7609">MAIKRTTPGSQLRHGGSPGSRGAVAQDRIEDGEQAMQRLIDEISVRVPNVAPASALAGAGAGNILAEAFGNKIR</sequence>
<name>A0ABQ6CN04_9HYPH</name>
<gene>
    <name evidence="2" type="ORF">GCM10007874_45170</name>
</gene>
<evidence type="ECO:0000313" key="2">
    <source>
        <dbReference type="EMBL" id="GLS21500.1"/>
    </source>
</evidence>
<dbReference type="Proteomes" id="UP001156882">
    <property type="component" value="Unassembled WGS sequence"/>
</dbReference>
<comment type="caution">
    <text evidence="2">The sequence shown here is derived from an EMBL/GenBank/DDBJ whole genome shotgun (WGS) entry which is preliminary data.</text>
</comment>
<protein>
    <submittedName>
        <fullName evidence="2">Uncharacterized protein</fullName>
    </submittedName>
</protein>
<evidence type="ECO:0000256" key="1">
    <source>
        <dbReference type="SAM" id="MobiDB-lite"/>
    </source>
</evidence>
<evidence type="ECO:0000313" key="3">
    <source>
        <dbReference type="Proteomes" id="UP001156882"/>
    </source>
</evidence>
<organism evidence="2 3">
    <name type="scientific">Labrys miyagiensis</name>
    <dbReference type="NCBI Taxonomy" id="346912"/>
    <lineage>
        <taxon>Bacteria</taxon>
        <taxon>Pseudomonadati</taxon>
        <taxon>Pseudomonadota</taxon>
        <taxon>Alphaproteobacteria</taxon>
        <taxon>Hyphomicrobiales</taxon>
        <taxon>Xanthobacteraceae</taxon>
        <taxon>Labrys</taxon>
    </lineage>
</organism>
<accession>A0ABQ6CN04</accession>
<feature type="region of interest" description="Disordered" evidence="1">
    <location>
        <begin position="1"/>
        <end position="26"/>
    </location>
</feature>
<reference evidence="3" key="1">
    <citation type="journal article" date="2019" name="Int. J. Syst. Evol. Microbiol.">
        <title>The Global Catalogue of Microorganisms (GCM) 10K type strain sequencing project: providing services to taxonomists for standard genome sequencing and annotation.</title>
        <authorList>
            <consortium name="The Broad Institute Genomics Platform"/>
            <consortium name="The Broad Institute Genome Sequencing Center for Infectious Disease"/>
            <person name="Wu L."/>
            <person name="Ma J."/>
        </authorList>
    </citation>
    <scope>NUCLEOTIDE SEQUENCE [LARGE SCALE GENOMIC DNA]</scope>
    <source>
        <strain evidence="3">NBRC 101365</strain>
    </source>
</reference>